<feature type="transmembrane region" description="Helical" evidence="1">
    <location>
        <begin position="247"/>
        <end position="270"/>
    </location>
</feature>
<dbReference type="GO" id="GO:0004175">
    <property type="term" value="F:endopeptidase activity"/>
    <property type="evidence" value="ECO:0007669"/>
    <property type="project" value="UniProtKB-ARBA"/>
</dbReference>
<dbReference type="Proteomes" id="UP000254848">
    <property type="component" value="Unassembled WGS sequence"/>
</dbReference>
<keyword evidence="4" id="KW-1185">Reference proteome</keyword>
<evidence type="ECO:0000259" key="2">
    <source>
        <dbReference type="Pfam" id="PF02517"/>
    </source>
</evidence>
<feature type="transmembrane region" description="Helical" evidence="1">
    <location>
        <begin position="66"/>
        <end position="87"/>
    </location>
</feature>
<keyword evidence="1" id="KW-0812">Transmembrane</keyword>
<feature type="transmembrane region" description="Helical" evidence="1">
    <location>
        <begin position="170"/>
        <end position="189"/>
    </location>
</feature>
<sequence>MLWILLALSLLLLQWNKRLSLVSLLLAVIFAIRSGVLAWPAWSFILLLFLAAVYSRRIPRGRYRQVMIEGVMLISAVALMLHVIPGFNNLRVLHLVQPGPESMAFSMYFNFDKALVPFVLLVGLRTLFVSEPQYRPSVWLWGLLVLAVPALLLIAVVAGGLKFEPHQPSWLLQFMLANIFFVSLAEEALFRGYLQQRLGKIMPPVAALIISAGLFGAVHYAGGTLLMIFATLAGVIYGLAWMWSGRLWVAVLFHFGLNLCHLLFFTYPVMLKAAG</sequence>
<feature type="transmembrane region" description="Helical" evidence="1">
    <location>
        <begin position="224"/>
        <end position="240"/>
    </location>
</feature>
<keyword evidence="1" id="KW-1133">Transmembrane helix</keyword>
<evidence type="ECO:0000256" key="1">
    <source>
        <dbReference type="SAM" id="Phobius"/>
    </source>
</evidence>
<protein>
    <recommendedName>
        <fullName evidence="2">CAAX prenyl protease 2/Lysostaphin resistance protein A-like domain-containing protein</fullName>
    </recommendedName>
</protein>
<gene>
    <name evidence="3" type="ORF">C8D90_104212</name>
</gene>
<name>A0A370QS46_9GAMM</name>
<evidence type="ECO:0000313" key="3">
    <source>
        <dbReference type="EMBL" id="RDK92056.1"/>
    </source>
</evidence>
<dbReference type="Pfam" id="PF02517">
    <property type="entry name" value="Rce1-like"/>
    <property type="match status" value="1"/>
</dbReference>
<comment type="caution">
    <text evidence="3">The sequence shown here is derived from an EMBL/GenBank/DDBJ whole genome shotgun (WGS) entry which is preliminary data.</text>
</comment>
<feature type="transmembrane region" description="Helical" evidence="1">
    <location>
        <begin position="107"/>
        <end position="127"/>
    </location>
</feature>
<feature type="transmembrane region" description="Helical" evidence="1">
    <location>
        <begin position="37"/>
        <end position="54"/>
    </location>
</feature>
<keyword evidence="1" id="KW-0472">Membrane</keyword>
<proteinExistence type="predicted"/>
<accession>A0A370QS46</accession>
<dbReference type="AlphaFoldDB" id="A0A370QS46"/>
<reference evidence="3 4" key="1">
    <citation type="submission" date="2018-07" db="EMBL/GenBank/DDBJ databases">
        <title>Genomic Encyclopedia of Type Strains, Phase IV (KMG-IV): sequencing the most valuable type-strain genomes for metagenomic binning, comparative biology and taxonomic classification.</title>
        <authorList>
            <person name="Goeker M."/>
        </authorList>
    </citation>
    <scope>NUCLEOTIDE SEQUENCE [LARGE SCALE GENOMIC DNA]</scope>
    <source>
        <strain evidence="3 4">DSM 103736</strain>
    </source>
</reference>
<feature type="transmembrane region" description="Helical" evidence="1">
    <location>
        <begin position="139"/>
        <end position="158"/>
    </location>
</feature>
<feature type="domain" description="CAAX prenyl protease 2/Lysostaphin resistance protein A-like" evidence="2">
    <location>
        <begin position="169"/>
        <end position="259"/>
    </location>
</feature>
<dbReference type="EMBL" id="QRAP01000004">
    <property type="protein sequence ID" value="RDK92056.1"/>
    <property type="molecule type" value="Genomic_DNA"/>
</dbReference>
<feature type="transmembrane region" description="Helical" evidence="1">
    <location>
        <begin position="201"/>
        <end position="218"/>
    </location>
</feature>
<dbReference type="InterPro" id="IPR003675">
    <property type="entry name" value="Rce1/LyrA-like_dom"/>
</dbReference>
<dbReference type="GO" id="GO:0080120">
    <property type="term" value="P:CAAX-box protein maturation"/>
    <property type="evidence" value="ECO:0007669"/>
    <property type="project" value="UniProtKB-ARBA"/>
</dbReference>
<evidence type="ECO:0000313" key="4">
    <source>
        <dbReference type="Proteomes" id="UP000254848"/>
    </source>
</evidence>
<organism evidence="3 4">
    <name type="scientific">Enterobacillus tribolii</name>
    <dbReference type="NCBI Taxonomy" id="1487935"/>
    <lineage>
        <taxon>Bacteria</taxon>
        <taxon>Pseudomonadati</taxon>
        <taxon>Pseudomonadota</taxon>
        <taxon>Gammaproteobacteria</taxon>
        <taxon>Enterobacterales</taxon>
        <taxon>Hafniaceae</taxon>
        <taxon>Enterobacillus</taxon>
    </lineage>
</organism>